<comment type="caution">
    <text evidence="1">The sequence shown here is derived from an EMBL/GenBank/DDBJ whole genome shotgun (WGS) entry which is preliminary data.</text>
</comment>
<name>A0A3L8P5Y1_9ACTN</name>
<dbReference type="EMBL" id="RDBE01000001">
    <property type="protein sequence ID" value="RLV50474.1"/>
    <property type="molecule type" value="Genomic_DNA"/>
</dbReference>
<dbReference type="AlphaFoldDB" id="A0A3L8P5Y1"/>
<evidence type="ECO:0000313" key="2">
    <source>
        <dbReference type="Proteomes" id="UP000281708"/>
    </source>
</evidence>
<proteinExistence type="predicted"/>
<organism evidence="1 2">
    <name type="scientific">Nocardioides mangrovicus</name>
    <dbReference type="NCBI Taxonomy" id="2478913"/>
    <lineage>
        <taxon>Bacteria</taxon>
        <taxon>Bacillati</taxon>
        <taxon>Actinomycetota</taxon>
        <taxon>Actinomycetes</taxon>
        <taxon>Propionibacteriales</taxon>
        <taxon>Nocardioidaceae</taxon>
        <taxon>Nocardioides</taxon>
    </lineage>
</organism>
<accession>A0A3L8P5Y1</accession>
<dbReference type="Proteomes" id="UP000281708">
    <property type="component" value="Unassembled WGS sequence"/>
</dbReference>
<evidence type="ECO:0000313" key="1">
    <source>
        <dbReference type="EMBL" id="RLV50474.1"/>
    </source>
</evidence>
<dbReference type="RefSeq" id="WP_121804155.1">
    <property type="nucleotide sequence ID" value="NZ_RDBE01000001.1"/>
</dbReference>
<reference evidence="1 2" key="1">
    <citation type="submission" date="2018-10" db="EMBL/GenBank/DDBJ databases">
        <title>Marmoricola sp. 4Q3S-7 whole genome shotgun sequence.</title>
        <authorList>
            <person name="Li F."/>
        </authorList>
    </citation>
    <scope>NUCLEOTIDE SEQUENCE [LARGE SCALE GENOMIC DNA]</scope>
    <source>
        <strain evidence="1 2">4Q3S-7</strain>
    </source>
</reference>
<sequence>MKNHGWRRSSYGLYVPAAVDGGVVEQRILEQGSRVRGGGAVTAWASLRWRGAAYFDGTGPSGEQLAVPLVVGRDKIREGPGITVCQEQIAPSERELVDGLWVTTVQRALFDEVRRLGALRPGVAAVDMTAAAELISVWLFASYVWHRHAWTGVPLVREVLPWAIDESRSPMETLLRLCWEIDAGLPRPLCNVPVFDAMDGRLLGVPDLFDPVAGVVGEYDGAHHKDADQHRADVVREGGFRDHGLEYFAVVEGQLRQRRAVAERARRTRERAKFLPPESCAWTLTPPPWWTPTPTLDERLERAGMVERLTHR</sequence>
<protein>
    <submittedName>
        <fullName evidence="1">Uncharacterized protein</fullName>
    </submittedName>
</protein>
<gene>
    <name evidence="1" type="ORF">D9V37_00305</name>
</gene>
<keyword evidence="2" id="KW-1185">Reference proteome</keyword>
<dbReference type="OrthoDB" id="3771067at2"/>